<dbReference type="AlphaFoldDB" id="A0A9N9GM57"/>
<gene>
    <name evidence="1" type="ORF">RFULGI_LOCUS7275</name>
</gene>
<feature type="non-terminal residue" evidence="1">
    <location>
        <position position="91"/>
    </location>
</feature>
<protein>
    <submittedName>
        <fullName evidence="1">5736_t:CDS:1</fullName>
    </submittedName>
</protein>
<name>A0A9N9GM57_9GLOM</name>
<sequence length="91" mass="11102">DEEEDFDELDKSEDPVDSEFEAQSLEIENLILQDCNCTTLELFDKKAFMQYRQYDYNKYVELYLNCKQRNEYDSMKIIYKNSEYHAKENIK</sequence>
<dbReference type="Proteomes" id="UP000789396">
    <property type="component" value="Unassembled WGS sequence"/>
</dbReference>
<evidence type="ECO:0000313" key="2">
    <source>
        <dbReference type="Proteomes" id="UP000789396"/>
    </source>
</evidence>
<organism evidence="1 2">
    <name type="scientific">Racocetra fulgida</name>
    <dbReference type="NCBI Taxonomy" id="60492"/>
    <lineage>
        <taxon>Eukaryota</taxon>
        <taxon>Fungi</taxon>
        <taxon>Fungi incertae sedis</taxon>
        <taxon>Mucoromycota</taxon>
        <taxon>Glomeromycotina</taxon>
        <taxon>Glomeromycetes</taxon>
        <taxon>Diversisporales</taxon>
        <taxon>Gigasporaceae</taxon>
        <taxon>Racocetra</taxon>
    </lineage>
</organism>
<keyword evidence="2" id="KW-1185">Reference proteome</keyword>
<proteinExistence type="predicted"/>
<comment type="caution">
    <text evidence="1">The sequence shown here is derived from an EMBL/GenBank/DDBJ whole genome shotgun (WGS) entry which is preliminary data.</text>
</comment>
<reference evidence="1" key="1">
    <citation type="submission" date="2021-06" db="EMBL/GenBank/DDBJ databases">
        <authorList>
            <person name="Kallberg Y."/>
            <person name="Tangrot J."/>
            <person name="Rosling A."/>
        </authorList>
    </citation>
    <scope>NUCLEOTIDE SEQUENCE</scope>
    <source>
        <strain evidence="1">IN212</strain>
    </source>
</reference>
<dbReference type="EMBL" id="CAJVPZ010010317">
    <property type="protein sequence ID" value="CAG8618706.1"/>
    <property type="molecule type" value="Genomic_DNA"/>
</dbReference>
<accession>A0A9N9GM57</accession>
<evidence type="ECO:0000313" key="1">
    <source>
        <dbReference type="EMBL" id="CAG8618706.1"/>
    </source>
</evidence>